<sequence>MSFGNVIKQTNLFCEEKGLQISGCNAEPQDLNSDTFCKSDCFNNFSINFEVSTSDINKDEIHEIINEIETTDIIKHNINNKNSTTNIGNSEENTIDYNENEDKRKYDNNENNTTSNEKNGENTTDYSYSKDNEINFGKNENKDETVLHQSALIAIISILTLTVIGLSLYILFEKRKMFKLRHCQLIEY</sequence>
<keyword evidence="4" id="KW-1185">Reference proteome</keyword>
<feature type="transmembrane region" description="Helical" evidence="2">
    <location>
        <begin position="151"/>
        <end position="172"/>
    </location>
</feature>
<evidence type="ECO:0000256" key="2">
    <source>
        <dbReference type="SAM" id="Phobius"/>
    </source>
</evidence>
<evidence type="ECO:0000256" key="1">
    <source>
        <dbReference type="SAM" id="MobiDB-lite"/>
    </source>
</evidence>
<accession>A0ABV2AGU3</accession>
<keyword evidence="2" id="KW-1133">Transmembrane helix</keyword>
<evidence type="ECO:0000313" key="3">
    <source>
        <dbReference type="EMBL" id="MES1918472.1"/>
    </source>
</evidence>
<keyword evidence="2" id="KW-0812">Transmembrane</keyword>
<organism evidence="3 4">
    <name type="scientific">Bonamia ostreae</name>
    <dbReference type="NCBI Taxonomy" id="126728"/>
    <lineage>
        <taxon>Eukaryota</taxon>
        <taxon>Sar</taxon>
        <taxon>Rhizaria</taxon>
        <taxon>Endomyxa</taxon>
        <taxon>Ascetosporea</taxon>
        <taxon>Haplosporida</taxon>
        <taxon>Bonamia</taxon>
    </lineage>
</organism>
<reference evidence="3 4" key="1">
    <citation type="journal article" date="2024" name="BMC Biol.">
        <title>Comparative genomics of Ascetosporea gives new insight into the evolutionary basis for animal parasitism in Rhizaria.</title>
        <authorList>
            <person name="Hiltunen Thoren M."/>
            <person name="Onut-Brannstrom I."/>
            <person name="Alfjorden A."/>
            <person name="Peckova H."/>
            <person name="Swords F."/>
            <person name="Hooper C."/>
            <person name="Holzer A.S."/>
            <person name="Bass D."/>
            <person name="Burki F."/>
        </authorList>
    </citation>
    <scope>NUCLEOTIDE SEQUENCE [LARGE SCALE GENOMIC DNA]</scope>
    <source>
        <strain evidence="3">20-A016</strain>
    </source>
</reference>
<feature type="compositionally biased region" description="Low complexity" evidence="1">
    <location>
        <begin position="109"/>
        <end position="124"/>
    </location>
</feature>
<proteinExistence type="predicted"/>
<name>A0ABV2AGU3_9EUKA</name>
<dbReference type="EMBL" id="JBDODL010000068">
    <property type="protein sequence ID" value="MES1918472.1"/>
    <property type="molecule type" value="Genomic_DNA"/>
</dbReference>
<gene>
    <name evidence="3" type="ORF">MHBO_000437</name>
</gene>
<keyword evidence="2" id="KW-0472">Membrane</keyword>
<comment type="caution">
    <text evidence="3">The sequence shown here is derived from an EMBL/GenBank/DDBJ whole genome shotgun (WGS) entry which is preliminary data.</text>
</comment>
<feature type="region of interest" description="Disordered" evidence="1">
    <location>
        <begin position="102"/>
        <end position="127"/>
    </location>
</feature>
<evidence type="ECO:0000313" key="4">
    <source>
        <dbReference type="Proteomes" id="UP001439008"/>
    </source>
</evidence>
<protein>
    <submittedName>
        <fullName evidence="3">Uncharacterized protein</fullName>
    </submittedName>
</protein>
<dbReference type="Proteomes" id="UP001439008">
    <property type="component" value="Unassembled WGS sequence"/>
</dbReference>